<keyword evidence="3 6" id="KW-0547">Nucleotide-binding</keyword>
<feature type="binding site" evidence="6">
    <location>
        <position position="319"/>
    </location>
    <ligand>
        <name>ATP</name>
        <dbReference type="ChEBI" id="CHEBI:30616"/>
    </ligand>
</feature>
<evidence type="ECO:0000256" key="4">
    <source>
        <dbReference type="ARBA" id="ARBA00022777"/>
    </source>
</evidence>
<dbReference type="PANTHER" id="PTHR11584:SF369">
    <property type="entry name" value="MITOGEN-ACTIVATED PROTEIN KINASE KINASE KINASE 19-RELATED"/>
    <property type="match status" value="1"/>
</dbReference>
<dbReference type="PANTHER" id="PTHR11584">
    <property type="entry name" value="SERINE/THREONINE PROTEIN KINASE"/>
    <property type="match status" value="1"/>
</dbReference>
<feature type="domain" description="Protein kinase" evidence="8">
    <location>
        <begin position="290"/>
        <end position="549"/>
    </location>
</feature>
<keyword evidence="4" id="KW-0418">Kinase</keyword>
<feature type="region of interest" description="Disordered" evidence="7">
    <location>
        <begin position="146"/>
        <end position="220"/>
    </location>
</feature>
<dbReference type="PRINTS" id="PR00109">
    <property type="entry name" value="TYRKINASE"/>
</dbReference>
<keyword evidence="10" id="KW-1185">Reference proteome</keyword>
<dbReference type="Pfam" id="PF00069">
    <property type="entry name" value="Pkinase"/>
    <property type="match status" value="1"/>
</dbReference>
<feature type="compositionally biased region" description="Low complexity" evidence="7">
    <location>
        <begin position="83"/>
        <end position="98"/>
    </location>
</feature>
<evidence type="ECO:0000313" key="9">
    <source>
        <dbReference type="EMBL" id="CAG5121039.1"/>
    </source>
</evidence>
<protein>
    <recommendedName>
        <fullName evidence="8">Protein kinase domain-containing protein</fullName>
    </recommendedName>
</protein>
<accession>A0A8S3YW93</accession>
<dbReference type="SUPFAM" id="SSF54277">
    <property type="entry name" value="CAD &amp; PB1 domains"/>
    <property type="match status" value="1"/>
</dbReference>
<comment type="caution">
    <text evidence="9">The sequence shown here is derived from an EMBL/GenBank/DDBJ whole genome shotgun (WGS) entry which is preliminary data.</text>
</comment>
<dbReference type="PROSITE" id="PS50011">
    <property type="entry name" value="PROTEIN_KINASE_DOM"/>
    <property type="match status" value="1"/>
</dbReference>
<reference evidence="9" key="1">
    <citation type="submission" date="2021-04" db="EMBL/GenBank/DDBJ databases">
        <authorList>
            <consortium name="Molecular Ecology Group"/>
        </authorList>
    </citation>
    <scope>NUCLEOTIDE SEQUENCE</scope>
</reference>
<dbReference type="Gene3D" id="1.10.510.10">
    <property type="entry name" value="Transferase(Phosphotransferase) domain 1"/>
    <property type="match status" value="1"/>
</dbReference>
<dbReference type="GO" id="GO:0005524">
    <property type="term" value="F:ATP binding"/>
    <property type="evidence" value="ECO:0007669"/>
    <property type="project" value="UniProtKB-UniRule"/>
</dbReference>
<evidence type="ECO:0000259" key="8">
    <source>
        <dbReference type="PROSITE" id="PS50011"/>
    </source>
</evidence>
<dbReference type="AlphaFoldDB" id="A0A8S3YW93"/>
<evidence type="ECO:0000256" key="3">
    <source>
        <dbReference type="ARBA" id="ARBA00022741"/>
    </source>
</evidence>
<evidence type="ECO:0000256" key="2">
    <source>
        <dbReference type="ARBA" id="ARBA00022679"/>
    </source>
</evidence>
<evidence type="ECO:0000256" key="1">
    <source>
        <dbReference type="ARBA" id="ARBA00022527"/>
    </source>
</evidence>
<evidence type="ECO:0000256" key="6">
    <source>
        <dbReference type="PROSITE-ProRule" id="PRU10141"/>
    </source>
</evidence>
<dbReference type="GO" id="GO:0035556">
    <property type="term" value="P:intracellular signal transduction"/>
    <property type="evidence" value="ECO:0007669"/>
    <property type="project" value="UniProtKB-ARBA"/>
</dbReference>
<feature type="non-terminal residue" evidence="9">
    <location>
        <position position="553"/>
    </location>
</feature>
<feature type="region of interest" description="Disordered" evidence="7">
    <location>
        <begin position="235"/>
        <end position="280"/>
    </location>
</feature>
<feature type="region of interest" description="Disordered" evidence="7">
    <location>
        <begin position="73"/>
        <end position="130"/>
    </location>
</feature>
<dbReference type="SMART" id="SM00220">
    <property type="entry name" value="S_TKc"/>
    <property type="match status" value="1"/>
</dbReference>
<name>A0A8S3YW93_9EUPU</name>
<gene>
    <name evidence="9" type="ORF">CUNI_LOCUS6597</name>
</gene>
<dbReference type="EMBL" id="CAJHNH020001013">
    <property type="protein sequence ID" value="CAG5121039.1"/>
    <property type="molecule type" value="Genomic_DNA"/>
</dbReference>
<dbReference type="PROSITE" id="PS00107">
    <property type="entry name" value="PROTEIN_KINASE_ATP"/>
    <property type="match status" value="1"/>
</dbReference>
<dbReference type="InterPro" id="IPR017441">
    <property type="entry name" value="Protein_kinase_ATP_BS"/>
</dbReference>
<dbReference type="Gene3D" id="3.10.20.90">
    <property type="entry name" value="Phosphatidylinositol 3-kinase Catalytic Subunit, Chain A, domain 1"/>
    <property type="match status" value="1"/>
</dbReference>
<keyword evidence="1" id="KW-0723">Serine/threonine-protein kinase</keyword>
<feature type="compositionally biased region" description="Low complexity" evidence="7">
    <location>
        <begin position="244"/>
        <end position="258"/>
    </location>
</feature>
<dbReference type="GO" id="GO:0004674">
    <property type="term" value="F:protein serine/threonine kinase activity"/>
    <property type="evidence" value="ECO:0007669"/>
    <property type="project" value="UniProtKB-KW"/>
</dbReference>
<dbReference type="OrthoDB" id="266718at2759"/>
<evidence type="ECO:0000313" key="10">
    <source>
        <dbReference type="Proteomes" id="UP000678393"/>
    </source>
</evidence>
<dbReference type="InterPro" id="IPR001245">
    <property type="entry name" value="Ser-Thr/Tyr_kinase_cat_dom"/>
</dbReference>
<evidence type="ECO:0000256" key="7">
    <source>
        <dbReference type="SAM" id="MobiDB-lite"/>
    </source>
</evidence>
<dbReference type="InterPro" id="IPR011009">
    <property type="entry name" value="Kinase-like_dom_sf"/>
</dbReference>
<keyword evidence="2" id="KW-0808">Transferase</keyword>
<keyword evidence="5 6" id="KW-0067">ATP-binding</keyword>
<feature type="compositionally biased region" description="Basic and acidic residues" evidence="7">
    <location>
        <begin position="163"/>
        <end position="190"/>
    </location>
</feature>
<evidence type="ECO:0000256" key="5">
    <source>
        <dbReference type="ARBA" id="ARBA00022840"/>
    </source>
</evidence>
<dbReference type="Proteomes" id="UP000678393">
    <property type="component" value="Unassembled WGS sequence"/>
</dbReference>
<dbReference type="FunFam" id="1.10.510.10:FF:000071">
    <property type="entry name" value="Mitogen-activated protein kinase kinase kinase 3 isoform 2"/>
    <property type="match status" value="1"/>
</dbReference>
<feature type="compositionally biased region" description="Polar residues" evidence="7">
    <location>
        <begin position="202"/>
        <end position="220"/>
    </location>
</feature>
<sequence>VMSVPRPPQFSELSRRLQEMYHVVLNVFYTQCNGEIYIPLKSQADLDAALQLVQQNEHTSSLRLYLTAVGTTSELSGSHHNSHNTYNSYSSTTPGRHSPSPPPGSLPLKDSYLRTNSFTPVDGEGQFIPEPYMRGDLGVYGHHRDDSISESLSSNDSSYISGHEGRRRDSKRSVVSENSKDELPQRDNSRKHFGTFPRGFEGTQTETATEGKSNGHQTFPRSAIRRFENEMSVNSLMSHSSEGTLDTRSLDSRSSSSSGLPTDPDFDSPGGRYSLSGPLFSKSPRAPTNWKRGRLLGSGAFGEVYLCCDSDSSIELAVKQVQLGALNAEVSKEVRALENELQLLRNFQHERIVQYYGCQQESKVLSIFMEYMPGGSVLDHMKQYGPLTENVTRRYTRQILQGLAFLHKNVIVHRDIKAANILRDTVGNVKLADFGASKRLQTITSATGLKTAVGTPHWMAPEVINGEGYGRKADVWSIGCTVVEMITMKPPFHEYEPFSAMFQIVTSKHPKYELPSNCSPAAKDFLLHTFRRTGQERPSAEALLEHRFVRDLT</sequence>
<organism evidence="9 10">
    <name type="scientific">Candidula unifasciata</name>
    <dbReference type="NCBI Taxonomy" id="100452"/>
    <lineage>
        <taxon>Eukaryota</taxon>
        <taxon>Metazoa</taxon>
        <taxon>Spiralia</taxon>
        <taxon>Lophotrochozoa</taxon>
        <taxon>Mollusca</taxon>
        <taxon>Gastropoda</taxon>
        <taxon>Heterobranchia</taxon>
        <taxon>Euthyneura</taxon>
        <taxon>Panpulmonata</taxon>
        <taxon>Eupulmonata</taxon>
        <taxon>Stylommatophora</taxon>
        <taxon>Helicina</taxon>
        <taxon>Helicoidea</taxon>
        <taxon>Geomitridae</taxon>
        <taxon>Candidula</taxon>
    </lineage>
</organism>
<dbReference type="SUPFAM" id="SSF56112">
    <property type="entry name" value="Protein kinase-like (PK-like)"/>
    <property type="match status" value="1"/>
</dbReference>
<feature type="compositionally biased region" description="Low complexity" evidence="7">
    <location>
        <begin position="149"/>
        <end position="161"/>
    </location>
</feature>
<proteinExistence type="predicted"/>
<dbReference type="InterPro" id="IPR000719">
    <property type="entry name" value="Prot_kinase_dom"/>
</dbReference>